<dbReference type="OrthoDB" id="5383055at2"/>
<protein>
    <recommendedName>
        <fullName evidence="3">FHA domain-containing protein</fullName>
    </recommendedName>
</protein>
<dbReference type="RefSeq" id="WP_141646543.1">
    <property type="nucleotide sequence ID" value="NZ_VIFM01000174.1"/>
</dbReference>
<proteinExistence type="predicted"/>
<dbReference type="InterPro" id="IPR008984">
    <property type="entry name" value="SMAD_FHA_dom_sf"/>
</dbReference>
<comment type="caution">
    <text evidence="1">The sequence shown here is derived from an EMBL/GenBank/DDBJ whole genome shotgun (WGS) entry which is preliminary data.</text>
</comment>
<reference evidence="1 2" key="1">
    <citation type="submission" date="2019-06" db="EMBL/GenBank/DDBJ databases">
        <authorList>
            <person name="Livingstone P."/>
            <person name="Whitworth D."/>
        </authorList>
    </citation>
    <scope>NUCLEOTIDE SEQUENCE [LARGE SCALE GENOMIC DNA]</scope>
    <source>
        <strain evidence="1 2">AM401</strain>
    </source>
</reference>
<gene>
    <name evidence="1" type="ORF">FJV41_32835</name>
</gene>
<dbReference type="Proteomes" id="UP000315369">
    <property type="component" value="Unassembled WGS sequence"/>
</dbReference>
<evidence type="ECO:0000313" key="2">
    <source>
        <dbReference type="Proteomes" id="UP000315369"/>
    </source>
</evidence>
<organism evidence="1 2">
    <name type="scientific">Myxococcus llanfairpwllgwyngyllgogerychwyrndrobwllllantysiliogogogochensis</name>
    <dbReference type="NCBI Taxonomy" id="2590453"/>
    <lineage>
        <taxon>Bacteria</taxon>
        <taxon>Pseudomonadati</taxon>
        <taxon>Myxococcota</taxon>
        <taxon>Myxococcia</taxon>
        <taxon>Myxococcales</taxon>
        <taxon>Cystobacterineae</taxon>
        <taxon>Myxococcaceae</taxon>
        <taxon>Myxococcus</taxon>
    </lineage>
</organism>
<dbReference type="EMBL" id="VIFM01000174">
    <property type="protein sequence ID" value="TQF11703.1"/>
    <property type="molecule type" value="Genomic_DNA"/>
</dbReference>
<evidence type="ECO:0008006" key="3">
    <source>
        <dbReference type="Google" id="ProtNLM"/>
    </source>
</evidence>
<dbReference type="SUPFAM" id="SSF49879">
    <property type="entry name" value="SMAD/FHA domain"/>
    <property type="match status" value="1"/>
</dbReference>
<dbReference type="AlphaFoldDB" id="A0A540WRT4"/>
<keyword evidence="2" id="KW-1185">Reference proteome</keyword>
<dbReference type="Gene3D" id="2.60.200.20">
    <property type="match status" value="1"/>
</dbReference>
<sequence>MSTLEIVIEDTRTGNVESRFVDNLEQRCSRETGVSIGSAADCDVCLPDPAVTAHHARWYPGGYHRFVLVLDEDAVVTAASGDEYRGGDTLRVDQRSFRIGPYVLTIQV</sequence>
<evidence type="ECO:0000313" key="1">
    <source>
        <dbReference type="EMBL" id="TQF11703.1"/>
    </source>
</evidence>
<accession>A0A540WRT4</accession>
<name>A0A540WRT4_9BACT</name>